<dbReference type="EMBL" id="BMVP01000004">
    <property type="protein sequence ID" value="GHB55303.1"/>
    <property type="molecule type" value="Genomic_DNA"/>
</dbReference>
<protein>
    <recommendedName>
        <fullName evidence="4">Kanamycin biosynthetic protein</fullName>
    </recommendedName>
</protein>
<organism evidence="2 3">
    <name type="scientific">Streptomyces cirratus</name>
    <dbReference type="NCBI Taxonomy" id="68187"/>
    <lineage>
        <taxon>Bacteria</taxon>
        <taxon>Bacillati</taxon>
        <taxon>Actinomycetota</taxon>
        <taxon>Actinomycetes</taxon>
        <taxon>Kitasatosporales</taxon>
        <taxon>Streptomycetaceae</taxon>
        <taxon>Streptomyces</taxon>
    </lineage>
</organism>
<name>A0ABQ3ETP3_9ACTN</name>
<dbReference type="Pfam" id="PF14013">
    <property type="entry name" value="MT0933_antitox"/>
    <property type="match status" value="1"/>
</dbReference>
<feature type="region of interest" description="Disordered" evidence="1">
    <location>
        <begin position="42"/>
        <end position="93"/>
    </location>
</feature>
<comment type="caution">
    <text evidence="2">The sequence shown here is derived from an EMBL/GenBank/DDBJ whole genome shotgun (WGS) entry which is preliminary data.</text>
</comment>
<evidence type="ECO:0000313" key="3">
    <source>
        <dbReference type="Proteomes" id="UP000642673"/>
    </source>
</evidence>
<dbReference type="Proteomes" id="UP000642673">
    <property type="component" value="Unassembled WGS sequence"/>
</dbReference>
<gene>
    <name evidence="2" type="ORF">GCM10010347_26570</name>
</gene>
<keyword evidence="3" id="KW-1185">Reference proteome</keyword>
<proteinExistence type="predicted"/>
<evidence type="ECO:0000256" key="1">
    <source>
        <dbReference type="SAM" id="MobiDB-lite"/>
    </source>
</evidence>
<evidence type="ECO:0008006" key="4">
    <source>
        <dbReference type="Google" id="ProtNLM"/>
    </source>
</evidence>
<accession>A0ABQ3ETP3</accession>
<evidence type="ECO:0000313" key="2">
    <source>
        <dbReference type="EMBL" id="GHB55303.1"/>
    </source>
</evidence>
<sequence length="93" mass="10653">MSHRKHGPRMRFAGRWIILGALDHERRRSAMSMMDKLKQMLKGHEDQAGKGIDKAGDYVDGKTEGKYRTQTDMAQEQLKRRLGPEDPPPPPAR</sequence>
<dbReference type="InterPro" id="IPR028037">
    <property type="entry name" value="Antitoxin_Rv0909/MT0933"/>
</dbReference>
<feature type="compositionally biased region" description="Basic and acidic residues" evidence="1">
    <location>
        <begin position="42"/>
        <end position="69"/>
    </location>
</feature>
<reference evidence="3" key="1">
    <citation type="journal article" date="2019" name="Int. J. Syst. Evol. Microbiol.">
        <title>The Global Catalogue of Microorganisms (GCM) 10K type strain sequencing project: providing services to taxonomists for standard genome sequencing and annotation.</title>
        <authorList>
            <consortium name="The Broad Institute Genomics Platform"/>
            <consortium name="The Broad Institute Genome Sequencing Center for Infectious Disease"/>
            <person name="Wu L."/>
            <person name="Ma J."/>
        </authorList>
    </citation>
    <scope>NUCLEOTIDE SEQUENCE [LARGE SCALE GENOMIC DNA]</scope>
    <source>
        <strain evidence="3">JCM 4738</strain>
    </source>
</reference>